<gene>
    <name evidence="1" type="ORF">TbgDal_XI11320</name>
</gene>
<dbReference type="AlphaFoldDB" id="D0A8L2"/>
<dbReference type="EMBL" id="FN554974">
    <property type="protein sequence ID" value="CBH18013.1"/>
    <property type="molecule type" value="Genomic_DNA"/>
</dbReference>
<proteinExistence type="predicted"/>
<dbReference type="Proteomes" id="UP000002316">
    <property type="component" value="Chromosome 11"/>
</dbReference>
<dbReference type="RefSeq" id="XP_011780277.1">
    <property type="nucleotide sequence ID" value="XM_011781975.1"/>
</dbReference>
<organism evidence="1 2">
    <name type="scientific">Trypanosoma brucei gambiense (strain MHOM/CI/86/DAL972)</name>
    <dbReference type="NCBI Taxonomy" id="679716"/>
    <lineage>
        <taxon>Eukaryota</taxon>
        <taxon>Discoba</taxon>
        <taxon>Euglenozoa</taxon>
        <taxon>Kinetoplastea</taxon>
        <taxon>Metakinetoplastina</taxon>
        <taxon>Trypanosomatida</taxon>
        <taxon>Trypanosomatidae</taxon>
        <taxon>Trypanosoma</taxon>
    </lineage>
</organism>
<accession>D0A8L2</accession>
<evidence type="ECO:0000313" key="1">
    <source>
        <dbReference type="EMBL" id="CBH18013.1"/>
    </source>
</evidence>
<name>D0A8L2_TRYB9</name>
<sequence length="116" mass="13211">MPCFAYKVQHRRQLTQYPLRLQKPTLLKGQTTRQPPLTPAKLRYARRQRHFLSSAHEGLRRSISPNSKCRSSLLLVRVEITSHGGREPVQSRRNITLKMSVNVSHDATSNKVLAGA</sequence>
<reference evidence="2" key="1">
    <citation type="journal article" date="2010" name="PLoS Negl. Trop. Dis.">
        <title>The genome sequence of Trypanosoma brucei gambiense, causative agent of chronic human african trypanosomiasis.</title>
        <authorList>
            <person name="Jackson A.P."/>
            <person name="Sanders M."/>
            <person name="Berry A."/>
            <person name="McQuillan J."/>
            <person name="Aslett M.A."/>
            <person name="Quail M.A."/>
            <person name="Chukualim B."/>
            <person name="Capewell P."/>
            <person name="MacLeod A."/>
            <person name="Melville S.E."/>
            <person name="Gibson W."/>
            <person name="Barry J.D."/>
            <person name="Berriman M."/>
            <person name="Hertz-Fowler C."/>
        </authorList>
    </citation>
    <scope>NUCLEOTIDE SEQUENCE [LARGE SCALE GENOMIC DNA]</scope>
    <source>
        <strain evidence="2">MHOM/CI/86/DAL972</strain>
    </source>
</reference>
<dbReference type="KEGG" id="tbg:TbgDal_XI11320"/>
<protein>
    <submittedName>
        <fullName evidence="1">Uncharacterized protein</fullName>
    </submittedName>
</protein>
<evidence type="ECO:0000313" key="2">
    <source>
        <dbReference type="Proteomes" id="UP000002316"/>
    </source>
</evidence>
<dbReference type="GeneID" id="23866280"/>